<name>A0ABS2SBS1_9PSEU</name>
<protein>
    <submittedName>
        <fullName evidence="3">Uncharacterized protein</fullName>
    </submittedName>
</protein>
<feature type="transmembrane region" description="Helical" evidence="2">
    <location>
        <begin position="41"/>
        <end position="62"/>
    </location>
</feature>
<keyword evidence="2" id="KW-1133">Transmembrane helix</keyword>
<gene>
    <name evidence="3" type="ORF">JOE68_004547</name>
</gene>
<evidence type="ECO:0000313" key="4">
    <source>
        <dbReference type="Proteomes" id="UP001195724"/>
    </source>
</evidence>
<dbReference type="EMBL" id="JAFBCL010000001">
    <property type="protein sequence ID" value="MBM7813682.1"/>
    <property type="molecule type" value="Genomic_DNA"/>
</dbReference>
<dbReference type="RefSeq" id="WP_204844287.1">
    <property type="nucleotide sequence ID" value="NZ_JAFBCL010000001.1"/>
</dbReference>
<keyword evidence="4" id="KW-1185">Reference proteome</keyword>
<feature type="region of interest" description="Disordered" evidence="1">
    <location>
        <begin position="1"/>
        <end position="25"/>
    </location>
</feature>
<comment type="caution">
    <text evidence="3">The sequence shown here is derived from an EMBL/GenBank/DDBJ whole genome shotgun (WGS) entry which is preliminary data.</text>
</comment>
<reference evidence="3 4" key="1">
    <citation type="submission" date="2021-01" db="EMBL/GenBank/DDBJ databases">
        <title>Sequencing the genomes of 1000 actinobacteria strains.</title>
        <authorList>
            <person name="Klenk H.-P."/>
        </authorList>
    </citation>
    <scope>NUCLEOTIDE SEQUENCE [LARGE SCALE GENOMIC DNA]</scope>
    <source>
        <strain evidence="3 4">DSM 44581</strain>
    </source>
</reference>
<proteinExistence type="predicted"/>
<sequence length="306" mass="31090">MNEDELKDALRGAMVASSPPPSMSPVAAVAAGRAARRRRQAAGGGAVAGLAVVAIAVGAVLVPQFTGDGVVGAAGRSSAGTASPSATGDATPTVTTTAPSVTATAPAGGSKTPWPDGQADRTATSGPRADKSARMLDDLGAALPTGYSAPDKRTVDQWTAPMRRSQSQFTDYYDGDKQIWEYMATTPVARQGSTGVGKLWVLVTTKGSRYAAASSPCDVAGRLWVISGPCVVRQSGGAQVGFVAAGPEGNQLDLDEVAVHLHADGTAVFVGQAAEYAGSGHPALGELPFTSERLMELAADPKFHLD</sequence>
<evidence type="ECO:0000313" key="3">
    <source>
        <dbReference type="EMBL" id="MBM7813682.1"/>
    </source>
</evidence>
<evidence type="ECO:0000256" key="2">
    <source>
        <dbReference type="SAM" id="Phobius"/>
    </source>
</evidence>
<accession>A0ABS2SBS1</accession>
<feature type="compositionally biased region" description="Low complexity" evidence="1">
    <location>
        <begin position="74"/>
        <end position="109"/>
    </location>
</feature>
<keyword evidence="2" id="KW-0472">Membrane</keyword>
<organism evidence="3 4">
    <name type="scientific">Saccharothrix algeriensis</name>
    <dbReference type="NCBI Taxonomy" id="173560"/>
    <lineage>
        <taxon>Bacteria</taxon>
        <taxon>Bacillati</taxon>
        <taxon>Actinomycetota</taxon>
        <taxon>Actinomycetes</taxon>
        <taxon>Pseudonocardiales</taxon>
        <taxon>Pseudonocardiaceae</taxon>
        <taxon>Saccharothrix</taxon>
    </lineage>
</organism>
<feature type="region of interest" description="Disordered" evidence="1">
    <location>
        <begin position="74"/>
        <end position="132"/>
    </location>
</feature>
<evidence type="ECO:0000256" key="1">
    <source>
        <dbReference type="SAM" id="MobiDB-lite"/>
    </source>
</evidence>
<keyword evidence="2" id="KW-0812">Transmembrane</keyword>
<dbReference type="Proteomes" id="UP001195724">
    <property type="component" value="Unassembled WGS sequence"/>
</dbReference>